<evidence type="ECO:0000313" key="2">
    <source>
        <dbReference type="Proteomes" id="UP000018731"/>
    </source>
</evidence>
<proteinExistence type="predicted"/>
<comment type="caution">
    <text evidence="1">The sequence shown here is derived from an EMBL/GenBank/DDBJ whole genome shotgun (WGS) entry which is preliminary data.</text>
</comment>
<dbReference type="STRING" id="1357400.HMPREF2086_00398"/>
<dbReference type="HOGENOM" id="CLU_1684147_0_0_7"/>
<sequence length="156" mass="17864">MQVINIFLVGLAFVFCGCALRGGFADFGVFSQRAFSLEEQGKIKVLYVSSQAKNPQESKKWQKSQDKQGKIVYYFAIFDSLGVPSLSRKLENGTFSNVKFLPPSKQYDKLFLQVLEYVKSKDSISFTYKGIKVKELHTQALDTQEREARDFEYTNE</sequence>
<dbReference type="eggNOG" id="ENOG502ZSQC">
    <property type="taxonomic scope" value="Bacteria"/>
</dbReference>
<dbReference type="RefSeq" id="WP_023927078.1">
    <property type="nucleotide sequence ID" value="NZ_KI669454.1"/>
</dbReference>
<dbReference type="AlphaFoldDB" id="V8CCD4"/>
<dbReference type="Proteomes" id="UP000018731">
    <property type="component" value="Unassembled WGS sequence"/>
</dbReference>
<reference evidence="1 2" key="1">
    <citation type="journal article" date="2014" name="Genome Announc.">
        <title>Draft genome sequences of six enterohepatic helicobacter species isolated from humans and one from rhesus macaques.</title>
        <authorList>
            <person name="Shen Z."/>
            <person name="Sheh A."/>
            <person name="Young S.K."/>
            <person name="Abouelliel A."/>
            <person name="Ward D.V."/>
            <person name="Earl A.M."/>
            <person name="Fox J.G."/>
        </authorList>
    </citation>
    <scope>NUCLEOTIDE SEQUENCE [LARGE SCALE GENOMIC DNA]</scope>
    <source>
        <strain evidence="1 2">MIT 99-5501</strain>
    </source>
</reference>
<accession>V8CCD4</accession>
<dbReference type="PATRIC" id="fig|1357400.3.peg.543"/>
<dbReference type="EMBL" id="AZJI01000001">
    <property type="protein sequence ID" value="ETD25063.1"/>
    <property type="molecule type" value="Genomic_DNA"/>
</dbReference>
<keyword evidence="2" id="KW-1185">Reference proteome</keyword>
<evidence type="ECO:0000313" key="1">
    <source>
        <dbReference type="EMBL" id="ETD25063.1"/>
    </source>
</evidence>
<name>V8CCD4_9HELI</name>
<protein>
    <submittedName>
        <fullName evidence="1">Uncharacterized protein</fullName>
    </submittedName>
</protein>
<dbReference type="OrthoDB" id="5355428at2"/>
<organism evidence="1 2">
    <name type="scientific">Helicobacter macacae MIT 99-5501</name>
    <dbReference type="NCBI Taxonomy" id="1357400"/>
    <lineage>
        <taxon>Bacteria</taxon>
        <taxon>Pseudomonadati</taxon>
        <taxon>Campylobacterota</taxon>
        <taxon>Epsilonproteobacteria</taxon>
        <taxon>Campylobacterales</taxon>
        <taxon>Helicobacteraceae</taxon>
        <taxon>Helicobacter</taxon>
    </lineage>
</organism>
<gene>
    <name evidence="1" type="ORF">HMPREF2086_00398</name>
</gene>